<dbReference type="STRING" id="6526.A0A2C9L0C6"/>
<dbReference type="VEuPathDB" id="VectorBase:BGLAX_031321"/>
<proteinExistence type="predicted"/>
<reference evidence="5" key="1">
    <citation type="submission" date="2020-05" db="UniProtKB">
        <authorList>
            <consortium name="EnsemblMetazoa"/>
        </authorList>
    </citation>
    <scope>IDENTIFICATION</scope>
    <source>
        <strain evidence="5">BB02</strain>
    </source>
</reference>
<keyword evidence="2" id="KW-1133">Transmembrane helix</keyword>
<feature type="chain" id="PRO_5013039260" description="TNFR-Cys domain-containing protein" evidence="3">
    <location>
        <begin position="22"/>
        <end position="190"/>
    </location>
</feature>
<name>A0A2C9L0C6_BIOGL</name>
<dbReference type="PROSITE" id="PS50050">
    <property type="entry name" value="TNFR_NGFR_2"/>
    <property type="match status" value="1"/>
</dbReference>
<evidence type="ECO:0000313" key="6">
    <source>
        <dbReference type="Proteomes" id="UP000076420"/>
    </source>
</evidence>
<evidence type="ECO:0000259" key="4">
    <source>
        <dbReference type="PROSITE" id="PS50050"/>
    </source>
</evidence>
<feature type="disulfide bond" evidence="1">
    <location>
        <begin position="56"/>
        <end position="69"/>
    </location>
</feature>
<dbReference type="RefSeq" id="XP_013079789.2">
    <property type="nucleotide sequence ID" value="XM_013224335.2"/>
</dbReference>
<organism evidence="5 6">
    <name type="scientific">Biomphalaria glabrata</name>
    <name type="common">Bloodfluke planorb</name>
    <name type="synonym">Freshwater snail</name>
    <dbReference type="NCBI Taxonomy" id="6526"/>
    <lineage>
        <taxon>Eukaryota</taxon>
        <taxon>Metazoa</taxon>
        <taxon>Spiralia</taxon>
        <taxon>Lophotrochozoa</taxon>
        <taxon>Mollusca</taxon>
        <taxon>Gastropoda</taxon>
        <taxon>Heterobranchia</taxon>
        <taxon>Euthyneura</taxon>
        <taxon>Panpulmonata</taxon>
        <taxon>Hygrophila</taxon>
        <taxon>Lymnaeoidea</taxon>
        <taxon>Planorbidae</taxon>
        <taxon>Biomphalaria</taxon>
    </lineage>
</organism>
<accession>A0A2C9L0C6</accession>
<evidence type="ECO:0000313" key="5">
    <source>
        <dbReference type="EnsemblMetazoa" id="BGLB025596-PA"/>
    </source>
</evidence>
<dbReference type="Proteomes" id="UP000076420">
    <property type="component" value="Unassembled WGS sequence"/>
</dbReference>
<evidence type="ECO:0000256" key="3">
    <source>
        <dbReference type="SAM" id="SignalP"/>
    </source>
</evidence>
<feature type="transmembrane region" description="Helical" evidence="2">
    <location>
        <begin position="144"/>
        <end position="166"/>
    </location>
</feature>
<sequence length="190" mass="21419">MRISLTTHLLLSAFVIVFCNGRTIDDLEDDSDDDYWPVFCPPHNYYNRQLENCVQCSGCPLNTIITSPCYRFQDTKCGPFLEFDLANAEHRANPEESQSESQDTDLSLARPLEKGNSVKSVSSAKESLEEQESRRQWSVAVLKMSLIIGGFVVLIVVVVIVSVVCIKRRAEREKKLVCEYMPPPGDVPQC</sequence>
<gene>
    <name evidence="5" type="primary">106065496</name>
</gene>
<dbReference type="VEuPathDB" id="VectorBase:BGLB025596"/>
<feature type="domain" description="TNFR-Cys" evidence="4">
    <location>
        <begin position="39"/>
        <end position="77"/>
    </location>
</feature>
<dbReference type="EnsemblMetazoa" id="BGLB025596-RA">
    <property type="protein sequence ID" value="BGLB025596-PA"/>
    <property type="gene ID" value="BGLB025596"/>
</dbReference>
<keyword evidence="2" id="KW-0472">Membrane</keyword>
<dbReference type="PROSITE" id="PS00652">
    <property type="entry name" value="TNFR_NGFR_1"/>
    <property type="match status" value="1"/>
</dbReference>
<protein>
    <recommendedName>
        <fullName evidence="4">TNFR-Cys domain-containing protein</fullName>
    </recommendedName>
</protein>
<keyword evidence="3" id="KW-0732">Signal</keyword>
<evidence type="ECO:0000256" key="2">
    <source>
        <dbReference type="SAM" id="Phobius"/>
    </source>
</evidence>
<feature type="signal peptide" evidence="3">
    <location>
        <begin position="1"/>
        <end position="21"/>
    </location>
</feature>
<feature type="repeat" description="TNFR-Cys" evidence="1">
    <location>
        <begin position="39"/>
        <end position="77"/>
    </location>
</feature>
<dbReference type="InterPro" id="IPR001368">
    <property type="entry name" value="TNFR/NGFR_Cys_rich_reg"/>
</dbReference>
<dbReference type="AlphaFoldDB" id="A0A2C9L0C6"/>
<dbReference type="KEGG" id="bgt:106065496"/>
<comment type="caution">
    <text evidence="1">Lacks conserved residue(s) required for the propagation of feature annotation.</text>
</comment>
<evidence type="ECO:0000256" key="1">
    <source>
        <dbReference type="PROSITE-ProRule" id="PRU00206"/>
    </source>
</evidence>
<keyword evidence="2" id="KW-0812">Transmembrane</keyword>
<dbReference type="OrthoDB" id="10048028at2759"/>
<feature type="disulfide bond" evidence="1">
    <location>
        <begin position="59"/>
        <end position="77"/>
    </location>
</feature>
<keyword evidence="1" id="KW-1015">Disulfide bond</keyword>